<sequence>MLVRNFNAILLLGLAVVVSIDSVPLRVCNFKSYDPNTHICCGEPIRTDGKPLQCCQMANNTVYNTESQECCGSSVQNKSNKLCCDGHSYENDNNKLGCCKGNGTSEVFIKDKGICCNGNVNQKSGRMRCLGKKAVNFPSQNSDLETCVNRTYNIKEEVCCNETGEVLKRPETDFYSRSVYICQDGLPIDANDYHEKVEIVNGAKAVFPKQLKRCGNEYFIKNYEKSGIQYHCCNSHLRRADIGKNVQCCGAELYDFDERICCNNTLLSMARPLKCCGNIFDYNKYTHDCCKGEVIPRNSSVCGTKGLKKSIVILPPGHDKACYISTKVDYETYSSRTHTCHEFNLYTNQEFEKLMENDVVYNIGHIADIKENKTRTGKNQKVFCPFVECTNSNESSRVECRKRNELRFFVYEVRQSPGMSSFKAVITYPPKHAGNTVSLRTNYNCDACFEQYASYRLFTNRLYTNRRTKRFRRKLRFSDQDYLVKEGSDFHCTIDPYAKKQPRKGL</sequence>
<protein>
    <submittedName>
        <fullName evidence="3">GXN-like protein</fullName>
    </submittedName>
</protein>
<dbReference type="InterPro" id="IPR056601">
    <property type="entry name" value="Galaxin_dom"/>
</dbReference>
<organism evidence="3 4">
    <name type="scientific">Mya arenaria</name>
    <name type="common">Soft-shell clam</name>
    <dbReference type="NCBI Taxonomy" id="6604"/>
    <lineage>
        <taxon>Eukaryota</taxon>
        <taxon>Metazoa</taxon>
        <taxon>Spiralia</taxon>
        <taxon>Lophotrochozoa</taxon>
        <taxon>Mollusca</taxon>
        <taxon>Bivalvia</taxon>
        <taxon>Autobranchia</taxon>
        <taxon>Heteroconchia</taxon>
        <taxon>Euheterodonta</taxon>
        <taxon>Imparidentia</taxon>
        <taxon>Neoheterodontei</taxon>
        <taxon>Myida</taxon>
        <taxon>Myoidea</taxon>
        <taxon>Myidae</taxon>
        <taxon>Mya</taxon>
    </lineage>
</organism>
<dbReference type="PANTHER" id="PTHR34490">
    <property type="entry name" value="PROTEIN CBG12054-RELATED"/>
    <property type="match status" value="1"/>
</dbReference>
<evidence type="ECO:0000313" key="3">
    <source>
        <dbReference type="EMBL" id="WAR19016.1"/>
    </source>
</evidence>
<evidence type="ECO:0000259" key="2">
    <source>
        <dbReference type="Pfam" id="PF24748"/>
    </source>
</evidence>
<evidence type="ECO:0000313" key="4">
    <source>
        <dbReference type="Proteomes" id="UP001164746"/>
    </source>
</evidence>
<proteinExistence type="predicted"/>
<dbReference type="EMBL" id="CP111022">
    <property type="protein sequence ID" value="WAR19016.1"/>
    <property type="molecule type" value="Genomic_DNA"/>
</dbReference>
<accession>A0ABY7FIE3</accession>
<evidence type="ECO:0000256" key="1">
    <source>
        <dbReference type="SAM" id="SignalP"/>
    </source>
</evidence>
<dbReference type="PANTHER" id="PTHR34490:SF3">
    <property type="entry name" value="GALAXIN-LIKE ISOFORM X2"/>
    <property type="match status" value="1"/>
</dbReference>
<dbReference type="Proteomes" id="UP001164746">
    <property type="component" value="Chromosome 11"/>
</dbReference>
<name>A0ABY7FIE3_MYAAR</name>
<dbReference type="Pfam" id="PF24748">
    <property type="entry name" value="Galaxin_repeat"/>
    <property type="match status" value="2"/>
</dbReference>
<feature type="domain" description="Galaxin-like repeats" evidence="2">
    <location>
        <begin position="228"/>
        <end position="309"/>
    </location>
</feature>
<dbReference type="InterPro" id="IPR055284">
    <property type="entry name" value="Galaxin-like"/>
</dbReference>
<gene>
    <name evidence="3" type="ORF">MAR_000854</name>
</gene>
<feature type="domain" description="Galaxin-like repeats" evidence="2">
    <location>
        <begin position="27"/>
        <end position="161"/>
    </location>
</feature>
<feature type="chain" id="PRO_5046683329" evidence="1">
    <location>
        <begin position="23"/>
        <end position="506"/>
    </location>
</feature>
<keyword evidence="1" id="KW-0732">Signal</keyword>
<feature type="signal peptide" evidence="1">
    <location>
        <begin position="1"/>
        <end position="22"/>
    </location>
</feature>
<keyword evidence="4" id="KW-1185">Reference proteome</keyword>
<reference evidence="3" key="1">
    <citation type="submission" date="2022-11" db="EMBL/GenBank/DDBJ databases">
        <title>Centuries of genome instability and evolution in soft-shell clam transmissible cancer (bioRxiv).</title>
        <authorList>
            <person name="Hart S.F.M."/>
            <person name="Yonemitsu M.A."/>
            <person name="Giersch R.M."/>
            <person name="Beal B.F."/>
            <person name="Arriagada G."/>
            <person name="Davis B.W."/>
            <person name="Ostrander E.A."/>
            <person name="Goff S.P."/>
            <person name="Metzger M.J."/>
        </authorList>
    </citation>
    <scope>NUCLEOTIDE SEQUENCE</scope>
    <source>
        <strain evidence="3">MELC-2E11</strain>
        <tissue evidence="3">Siphon/mantle</tissue>
    </source>
</reference>